<dbReference type="Proteomes" id="UP000186168">
    <property type="component" value="Unassembled WGS sequence"/>
</dbReference>
<proteinExistence type="predicted"/>
<gene>
    <name evidence="2" type="ORF">SPAR_06880</name>
</gene>
<keyword evidence="1" id="KW-1133">Transmembrane helix</keyword>
<reference evidence="2 3" key="1">
    <citation type="submission" date="2013-05" db="EMBL/GenBank/DDBJ databases">
        <title>Genome sequence of Streptomyces sparsogenes DSM 40356.</title>
        <authorList>
            <person name="Coyne S."/>
            <person name="Seebeck F.P."/>
        </authorList>
    </citation>
    <scope>NUCLEOTIDE SEQUENCE [LARGE SCALE GENOMIC DNA]</scope>
    <source>
        <strain evidence="2 3">DSM 40356</strain>
    </source>
</reference>
<dbReference type="EMBL" id="ASQP01000099">
    <property type="protein sequence ID" value="OMI40280.1"/>
    <property type="molecule type" value="Genomic_DNA"/>
</dbReference>
<accession>A0A1R1SPP2</accession>
<comment type="caution">
    <text evidence="2">The sequence shown here is derived from an EMBL/GenBank/DDBJ whole genome shotgun (WGS) entry which is preliminary data.</text>
</comment>
<organism evidence="2 3">
    <name type="scientific">Streptomyces sparsogenes DSM 40356</name>
    <dbReference type="NCBI Taxonomy" id="1331668"/>
    <lineage>
        <taxon>Bacteria</taxon>
        <taxon>Bacillati</taxon>
        <taxon>Actinomycetota</taxon>
        <taxon>Actinomycetes</taxon>
        <taxon>Kitasatosporales</taxon>
        <taxon>Streptomycetaceae</taxon>
        <taxon>Streptomyces</taxon>
    </lineage>
</organism>
<sequence>MADITDATELTESEESDLRVALRMIAEEAGRADLPPEPAPRPVRRRRATVRGVLATAAALAVGVLTIGVLTFVSTDGRSATSAGGADGQGLTGVETVACARFAVEGEVVAVRDASRPHQVVVTLAVRGWIKPAQGAKEVDINTVDPEWLEEKPFRTGERLVLVDMGRPDGEVVADRGTHVKMVRELFKRELPKAAKTECPAFWRDQDAGSNTPPDS</sequence>
<dbReference type="RefSeq" id="WP_065964543.1">
    <property type="nucleotide sequence ID" value="NZ_ASQP01000099.1"/>
</dbReference>
<keyword evidence="1" id="KW-0812">Transmembrane</keyword>
<dbReference type="GeneID" id="96745101"/>
<dbReference type="STRING" id="67365.GCA_001704635_07687"/>
<keyword evidence="1" id="KW-0472">Membrane</keyword>
<evidence type="ECO:0000313" key="3">
    <source>
        <dbReference type="Proteomes" id="UP000186168"/>
    </source>
</evidence>
<dbReference type="AlphaFoldDB" id="A0A1R1SPP2"/>
<feature type="transmembrane region" description="Helical" evidence="1">
    <location>
        <begin position="53"/>
        <end position="73"/>
    </location>
</feature>
<evidence type="ECO:0000313" key="2">
    <source>
        <dbReference type="EMBL" id="OMI40280.1"/>
    </source>
</evidence>
<evidence type="ECO:0000256" key="1">
    <source>
        <dbReference type="SAM" id="Phobius"/>
    </source>
</evidence>
<name>A0A1R1SPP2_9ACTN</name>
<keyword evidence="3" id="KW-1185">Reference proteome</keyword>
<protein>
    <submittedName>
        <fullName evidence="2">Uncharacterized protein</fullName>
    </submittedName>
</protein>